<comment type="subcellular location">
    <subcellularLocation>
        <location evidence="1">Membrane</location>
        <topology evidence="1">Multi-pass membrane protein</topology>
    </subcellularLocation>
</comment>
<dbReference type="AlphaFoldDB" id="A0AAD9RZL4"/>
<comment type="caution">
    <text evidence="6">Lacks conserved residue(s) required for the propagation of feature annotation.</text>
</comment>
<dbReference type="GO" id="GO:0005778">
    <property type="term" value="C:peroxisomal membrane"/>
    <property type="evidence" value="ECO:0007669"/>
    <property type="project" value="TreeGrafter"/>
</dbReference>
<evidence type="ECO:0000256" key="6">
    <source>
        <dbReference type="RuleBase" id="RU363053"/>
    </source>
</evidence>
<evidence type="ECO:0000256" key="3">
    <source>
        <dbReference type="ARBA" id="ARBA00022692"/>
    </source>
</evidence>
<proteinExistence type="inferred from homology"/>
<evidence type="ECO:0000256" key="1">
    <source>
        <dbReference type="ARBA" id="ARBA00004141"/>
    </source>
</evidence>
<comment type="caution">
    <text evidence="7">The sequence shown here is derived from an EMBL/GenBank/DDBJ whole genome shotgun (WGS) entry which is preliminary data.</text>
</comment>
<feature type="transmembrane region" description="Helical" evidence="6">
    <location>
        <begin position="58"/>
        <end position="76"/>
    </location>
</feature>
<keyword evidence="8" id="KW-1185">Reference proteome</keyword>
<keyword evidence="5 6" id="KW-0472">Membrane</keyword>
<keyword evidence="3 6" id="KW-0812">Transmembrane</keyword>
<sequence>MALSKPTDIIFNFTSMYFQYLYSDPVKTKAITSCILNGLGNYVYQKARGIKYINEDRLIAFGLFGLFFGGPVPHYFHLYIRSLVKHPLAVLLTERLIFTPCFQALALYMLARFEGKSDKASKEQLKKLYWPVLIANLKYLTLLHYINVKYVPAMLRTLLLDMINFLWSIYLTNQYDKVTTST</sequence>
<evidence type="ECO:0000313" key="7">
    <source>
        <dbReference type="EMBL" id="KAK2588870.1"/>
    </source>
</evidence>
<dbReference type="PANTHER" id="PTHR11266">
    <property type="entry name" value="PEROXISOMAL MEMBRANE PROTEIN 2, PXMP2 MPV17"/>
    <property type="match status" value="1"/>
</dbReference>
<evidence type="ECO:0000313" key="8">
    <source>
        <dbReference type="Proteomes" id="UP001258017"/>
    </source>
</evidence>
<reference evidence="7" key="1">
    <citation type="submission" date="2021-08" db="EMBL/GenBank/DDBJ databases">
        <authorList>
            <person name="Misof B."/>
            <person name="Oliver O."/>
            <person name="Podsiadlowski L."/>
            <person name="Donath A."/>
            <person name="Peters R."/>
            <person name="Mayer C."/>
            <person name="Rust J."/>
            <person name="Gunkel S."/>
            <person name="Lesny P."/>
            <person name="Martin S."/>
            <person name="Oeyen J.P."/>
            <person name="Petersen M."/>
            <person name="Panagiotis P."/>
            <person name="Wilbrandt J."/>
            <person name="Tanja T."/>
        </authorList>
    </citation>
    <scope>NUCLEOTIDE SEQUENCE</scope>
    <source>
        <strain evidence="7">GBR_01_08_01A</strain>
        <tissue evidence="7">Thorax + abdomen</tissue>
    </source>
</reference>
<dbReference type="InterPro" id="IPR007248">
    <property type="entry name" value="Mpv17_PMP22"/>
</dbReference>
<accession>A0AAD9RZL4</accession>
<reference evidence="7" key="2">
    <citation type="journal article" date="2023" name="Commun. Biol.">
        <title>Intrasexual cuticular hydrocarbon dimorphism in a wasp sheds light on hydrocarbon biosynthesis genes in Hymenoptera.</title>
        <authorList>
            <person name="Moris V.C."/>
            <person name="Podsiadlowski L."/>
            <person name="Martin S."/>
            <person name="Oeyen J.P."/>
            <person name="Donath A."/>
            <person name="Petersen M."/>
            <person name="Wilbrandt J."/>
            <person name="Misof B."/>
            <person name="Liedtke D."/>
            <person name="Thamm M."/>
            <person name="Scheiner R."/>
            <person name="Schmitt T."/>
            <person name="Niehuis O."/>
        </authorList>
    </citation>
    <scope>NUCLEOTIDE SEQUENCE</scope>
    <source>
        <strain evidence="7">GBR_01_08_01A</strain>
    </source>
</reference>
<organism evidence="7 8">
    <name type="scientific">Odynerus spinipes</name>
    <dbReference type="NCBI Taxonomy" id="1348599"/>
    <lineage>
        <taxon>Eukaryota</taxon>
        <taxon>Metazoa</taxon>
        <taxon>Ecdysozoa</taxon>
        <taxon>Arthropoda</taxon>
        <taxon>Hexapoda</taxon>
        <taxon>Insecta</taxon>
        <taxon>Pterygota</taxon>
        <taxon>Neoptera</taxon>
        <taxon>Endopterygota</taxon>
        <taxon>Hymenoptera</taxon>
        <taxon>Apocrita</taxon>
        <taxon>Aculeata</taxon>
        <taxon>Vespoidea</taxon>
        <taxon>Vespidae</taxon>
        <taxon>Eumeninae</taxon>
        <taxon>Odynerus</taxon>
    </lineage>
</organism>
<gene>
    <name evidence="7" type="ORF">KPH14_001735</name>
</gene>
<evidence type="ECO:0000256" key="4">
    <source>
        <dbReference type="ARBA" id="ARBA00022989"/>
    </source>
</evidence>
<evidence type="ECO:0008006" key="9">
    <source>
        <dbReference type="Google" id="ProtNLM"/>
    </source>
</evidence>
<dbReference type="Proteomes" id="UP001258017">
    <property type="component" value="Unassembled WGS sequence"/>
</dbReference>
<keyword evidence="4 6" id="KW-1133">Transmembrane helix</keyword>
<name>A0AAD9RZL4_9HYME</name>
<evidence type="ECO:0000256" key="5">
    <source>
        <dbReference type="ARBA" id="ARBA00023136"/>
    </source>
</evidence>
<evidence type="ECO:0000256" key="2">
    <source>
        <dbReference type="ARBA" id="ARBA00006824"/>
    </source>
</evidence>
<dbReference type="EMBL" id="JAIFRP010000002">
    <property type="protein sequence ID" value="KAK2588870.1"/>
    <property type="molecule type" value="Genomic_DNA"/>
</dbReference>
<dbReference type="Pfam" id="PF04117">
    <property type="entry name" value="Mpv17_PMP22"/>
    <property type="match status" value="1"/>
</dbReference>
<dbReference type="PANTHER" id="PTHR11266:SF80">
    <property type="entry name" value="PEROXISOMAL MEMBRANE PROTEIN 2"/>
    <property type="match status" value="1"/>
</dbReference>
<protein>
    <recommendedName>
        <fullName evidence="9">Peroxisomal membrane protein 2</fullName>
    </recommendedName>
</protein>
<comment type="similarity">
    <text evidence="2 6">Belongs to the peroxisomal membrane protein PXMP2/4 family.</text>
</comment>